<feature type="domain" description="Glycoside hydrolase family 2 catalytic" evidence="9">
    <location>
        <begin position="296"/>
        <end position="421"/>
    </location>
</feature>
<feature type="signal peptide" evidence="7">
    <location>
        <begin position="1"/>
        <end position="18"/>
    </location>
</feature>
<dbReference type="InterPro" id="IPR050347">
    <property type="entry name" value="Bact_Beta-galactosidase"/>
</dbReference>
<keyword evidence="13" id="KW-1185">Reference proteome</keyword>
<dbReference type="SUPFAM" id="SSF74650">
    <property type="entry name" value="Galactose mutarotase-like"/>
    <property type="match status" value="1"/>
</dbReference>
<dbReference type="SUPFAM" id="SSF51445">
    <property type="entry name" value="(Trans)glycosidases"/>
    <property type="match status" value="1"/>
</dbReference>
<protein>
    <recommendedName>
        <fullName evidence="3">beta-galactosidase</fullName>
        <ecNumber evidence="3">3.2.1.23</ecNumber>
    </recommendedName>
    <alternativeName>
        <fullName evidence="6">Lactase</fullName>
    </alternativeName>
</protein>
<dbReference type="STRING" id="1035707.SAMN05216552_1008118"/>
<dbReference type="InterPro" id="IPR004199">
    <property type="entry name" value="B-gal_small/dom_5"/>
</dbReference>
<dbReference type="InterPro" id="IPR011013">
    <property type="entry name" value="Gal_mutarotase_sf_dom"/>
</dbReference>
<dbReference type="Gene3D" id="2.60.40.10">
    <property type="entry name" value="Immunoglobulins"/>
    <property type="match status" value="2"/>
</dbReference>
<dbReference type="InterPro" id="IPR006103">
    <property type="entry name" value="Glyco_hydro_2_cat"/>
</dbReference>
<evidence type="ECO:0000256" key="3">
    <source>
        <dbReference type="ARBA" id="ARBA00012756"/>
    </source>
</evidence>
<dbReference type="Pfam" id="PF02836">
    <property type="entry name" value="Glyco_hydro_2_C"/>
    <property type="match status" value="1"/>
</dbReference>
<evidence type="ECO:0000259" key="11">
    <source>
        <dbReference type="Pfam" id="PF02929"/>
    </source>
</evidence>
<evidence type="ECO:0000256" key="2">
    <source>
        <dbReference type="ARBA" id="ARBA00007401"/>
    </source>
</evidence>
<dbReference type="SUPFAM" id="SSF49785">
    <property type="entry name" value="Galactose-binding domain-like"/>
    <property type="match status" value="1"/>
</dbReference>
<feature type="chain" id="PRO_5011700022" description="beta-galactosidase" evidence="7">
    <location>
        <begin position="19"/>
        <end position="930"/>
    </location>
</feature>
<dbReference type="Gene3D" id="2.60.120.260">
    <property type="entry name" value="Galactose-binding domain-like"/>
    <property type="match status" value="1"/>
</dbReference>
<dbReference type="Proteomes" id="UP000199391">
    <property type="component" value="Unassembled WGS sequence"/>
</dbReference>
<keyword evidence="4" id="KW-0378">Hydrolase</keyword>
<gene>
    <name evidence="12" type="ORF">SAMN05216552_1008118</name>
</gene>
<dbReference type="EMBL" id="FPBO01000008">
    <property type="protein sequence ID" value="SFU73716.1"/>
    <property type="molecule type" value="Genomic_DNA"/>
</dbReference>
<evidence type="ECO:0000256" key="4">
    <source>
        <dbReference type="ARBA" id="ARBA00022801"/>
    </source>
</evidence>
<evidence type="ECO:0000256" key="7">
    <source>
        <dbReference type="SAM" id="SignalP"/>
    </source>
</evidence>
<dbReference type="RefSeq" id="WP_093555587.1">
    <property type="nucleotide sequence ID" value="NZ_FPBO01000008.1"/>
</dbReference>
<dbReference type="AlphaFoldDB" id="A0A1I7ILD3"/>
<dbReference type="GO" id="GO:0009341">
    <property type="term" value="C:beta-galactosidase complex"/>
    <property type="evidence" value="ECO:0007669"/>
    <property type="project" value="InterPro"/>
</dbReference>
<name>A0A1I7ILD3_9BURK</name>
<dbReference type="InterPro" id="IPR006101">
    <property type="entry name" value="Glyco_hydro_2"/>
</dbReference>
<dbReference type="InterPro" id="IPR017853">
    <property type="entry name" value="GH"/>
</dbReference>
<feature type="domain" description="Beta galactosidase small chain/" evidence="11">
    <location>
        <begin position="740"/>
        <end position="840"/>
    </location>
</feature>
<organism evidence="12 13">
    <name type="scientific">Pseudoduganella namucuonensis</name>
    <dbReference type="NCBI Taxonomy" id="1035707"/>
    <lineage>
        <taxon>Bacteria</taxon>
        <taxon>Pseudomonadati</taxon>
        <taxon>Pseudomonadota</taxon>
        <taxon>Betaproteobacteria</taxon>
        <taxon>Burkholderiales</taxon>
        <taxon>Oxalobacteraceae</taxon>
        <taxon>Telluria group</taxon>
        <taxon>Pseudoduganella</taxon>
    </lineage>
</organism>
<dbReference type="GO" id="GO:0030246">
    <property type="term" value="F:carbohydrate binding"/>
    <property type="evidence" value="ECO:0007669"/>
    <property type="project" value="InterPro"/>
</dbReference>
<comment type="similarity">
    <text evidence="2">Belongs to the glycosyl hydrolase 2 family.</text>
</comment>
<dbReference type="Gene3D" id="2.70.98.10">
    <property type="match status" value="1"/>
</dbReference>
<sequence length="930" mass="103075">MRHILIGLLLAASNCAWGAPAPTATQVQYLSGTDKDHRVDWEFMVNGGRKAGAWTTIPVPSNWEMEGFGTYRYFVDNTSDPAPDSTGIYRHRFEVPANWRDRQIEIVFGGAMTDTRVTVNGQSAGPMHQGGFYEFRYDISKLIKPGQSNALEVTVNRYSANLSVNRAERAGDYWLFSGIYRPVWLEAKPLANLERLTVDAKHTGDFRAEVFTGGAVPDGARVSVQIATLDGKAVGKPMTATVNQGMARLSGHIDKVQAWSAEQPRRYRAHFKMLDGQRLVHEVSKTIGFRTIELRKNDGVYVNGVKVRLKGSNRHTIWPTSGRASSKELSYTDARLMKEMNMNAVRMSHYPPDEHFLDVCDEVGLYVIDELAGWQKAYDTDAATPLVQELVRRDQHHPSVIMWANGNEGGYNLALDPLYAKWDLQQRPVIHPWANFGGIDTAHYLNYDCCASSFFHGRDVFMPTEFLHGLYDGGAGAGLDDWWKAMLAHPLSAGGFIWAFADEGIVRGDKNGAIDVAGNLAPDGIVGPYREKEGSFFAIKEIWSPLYLPMSELSFLPASFDGKLVLENRYDFTNLNTLRLQWKLVRFGTAPGFEVLAQGDARPPEVAPGMRGVTRIGLPDNWRRHDALMLTAFDHTGREIYTWSWMIASADEVASRMSAAAGGAVALEESDAAFEMRAGPLSVSIDKATGYLRALSKGGTVVPLSNGPRPVFGTAELKSIKAAREGEGAVVRAEYTGGLRKVEWRLRGDGKLSMNYAYGFDAGKQADALGVSFDYPEQQVTAMRWLGKGPYRVWKNRTKGVEFGVWQKDYNDSITGLSWNYPEFKGFHDKVYWATLSTRNLPLTFVNHSDDIALRVFTPSQASGAGFEPKSTSLQFPPGDISFMNAILPIGTKFKSASEHGPQGQPSRAPNLGQWYENTVDILVGDRPAD</sequence>
<dbReference type="OrthoDB" id="53299at2"/>
<feature type="domain" description="Glycosyl hydrolases family 2 sugar binding" evidence="10">
    <location>
        <begin position="55"/>
        <end position="189"/>
    </location>
</feature>
<reference evidence="13" key="1">
    <citation type="submission" date="2016-10" db="EMBL/GenBank/DDBJ databases">
        <authorList>
            <person name="Varghese N."/>
            <person name="Submissions S."/>
        </authorList>
    </citation>
    <scope>NUCLEOTIDE SEQUENCE [LARGE SCALE GENOMIC DNA]</scope>
    <source>
        <strain evidence="13">CGMCC 1.11014</strain>
    </source>
</reference>
<dbReference type="PANTHER" id="PTHR46323">
    <property type="entry name" value="BETA-GALACTOSIDASE"/>
    <property type="match status" value="1"/>
</dbReference>
<dbReference type="PANTHER" id="PTHR46323:SF2">
    <property type="entry name" value="BETA-GALACTOSIDASE"/>
    <property type="match status" value="1"/>
</dbReference>
<keyword evidence="5" id="KW-0326">Glycosidase</keyword>
<dbReference type="Pfam" id="PF02837">
    <property type="entry name" value="Glyco_hydro_2_N"/>
    <property type="match status" value="1"/>
</dbReference>
<feature type="domain" description="Glycoside hydrolase family 2 immunoglobulin-like beta-sandwich" evidence="8">
    <location>
        <begin position="199"/>
        <end position="290"/>
    </location>
</feature>
<dbReference type="InterPro" id="IPR006104">
    <property type="entry name" value="Glyco_hydro_2_N"/>
</dbReference>
<comment type="catalytic activity">
    <reaction evidence="1">
        <text>Hydrolysis of terminal non-reducing beta-D-galactose residues in beta-D-galactosides.</text>
        <dbReference type="EC" id="3.2.1.23"/>
    </reaction>
</comment>
<evidence type="ECO:0000259" key="8">
    <source>
        <dbReference type="Pfam" id="PF00703"/>
    </source>
</evidence>
<dbReference type="Gene3D" id="3.20.20.80">
    <property type="entry name" value="Glycosidases"/>
    <property type="match status" value="1"/>
</dbReference>
<dbReference type="PRINTS" id="PR00132">
    <property type="entry name" value="GLHYDRLASE2"/>
</dbReference>
<evidence type="ECO:0000256" key="6">
    <source>
        <dbReference type="ARBA" id="ARBA00032230"/>
    </source>
</evidence>
<evidence type="ECO:0000259" key="10">
    <source>
        <dbReference type="Pfam" id="PF02837"/>
    </source>
</evidence>
<dbReference type="InterPro" id="IPR014718">
    <property type="entry name" value="GH-type_carb-bd"/>
</dbReference>
<dbReference type="EC" id="3.2.1.23" evidence="3"/>
<proteinExistence type="inferred from homology"/>
<evidence type="ECO:0000259" key="9">
    <source>
        <dbReference type="Pfam" id="PF02836"/>
    </source>
</evidence>
<dbReference type="InterPro" id="IPR006102">
    <property type="entry name" value="Ig-like_GH2"/>
</dbReference>
<dbReference type="InterPro" id="IPR008979">
    <property type="entry name" value="Galactose-bd-like_sf"/>
</dbReference>
<dbReference type="InterPro" id="IPR036156">
    <property type="entry name" value="Beta-gal/glucu_dom_sf"/>
</dbReference>
<evidence type="ECO:0000313" key="12">
    <source>
        <dbReference type="EMBL" id="SFU73716.1"/>
    </source>
</evidence>
<dbReference type="GO" id="GO:0004565">
    <property type="term" value="F:beta-galactosidase activity"/>
    <property type="evidence" value="ECO:0007669"/>
    <property type="project" value="UniProtKB-EC"/>
</dbReference>
<keyword evidence="7" id="KW-0732">Signal</keyword>
<evidence type="ECO:0000256" key="5">
    <source>
        <dbReference type="ARBA" id="ARBA00023295"/>
    </source>
</evidence>
<evidence type="ECO:0000256" key="1">
    <source>
        <dbReference type="ARBA" id="ARBA00001412"/>
    </source>
</evidence>
<dbReference type="InterPro" id="IPR013783">
    <property type="entry name" value="Ig-like_fold"/>
</dbReference>
<evidence type="ECO:0000313" key="13">
    <source>
        <dbReference type="Proteomes" id="UP000199391"/>
    </source>
</evidence>
<dbReference type="Pfam" id="PF00703">
    <property type="entry name" value="Glyco_hydro_2"/>
    <property type="match status" value="1"/>
</dbReference>
<dbReference type="Pfam" id="PF02929">
    <property type="entry name" value="Bgal_small_N"/>
    <property type="match status" value="1"/>
</dbReference>
<dbReference type="SUPFAM" id="SSF49303">
    <property type="entry name" value="beta-Galactosidase/glucuronidase domain"/>
    <property type="match status" value="2"/>
</dbReference>
<accession>A0A1I7ILD3</accession>
<dbReference type="GO" id="GO:0005990">
    <property type="term" value="P:lactose catabolic process"/>
    <property type="evidence" value="ECO:0007669"/>
    <property type="project" value="TreeGrafter"/>
</dbReference>